<dbReference type="Proteomes" id="UP000310406">
    <property type="component" value="Unassembled WGS sequence"/>
</dbReference>
<dbReference type="InterPro" id="IPR005288">
    <property type="entry name" value="NadB"/>
</dbReference>
<evidence type="ECO:0000256" key="5">
    <source>
        <dbReference type="ARBA" id="ARBA00022630"/>
    </source>
</evidence>
<dbReference type="InterPro" id="IPR037099">
    <property type="entry name" value="Fum_R/Succ_DH_flav-like_C_sf"/>
</dbReference>
<dbReference type="Pfam" id="PF00890">
    <property type="entry name" value="FAD_binding_2"/>
    <property type="match status" value="1"/>
</dbReference>
<comment type="function">
    <text evidence="12">Catalyzes the oxidation of L-aspartate to iminoaspartate.</text>
</comment>
<feature type="domain" description="Fumarate reductase/succinate dehydrogenase flavoprotein-like C-terminal" evidence="14">
    <location>
        <begin position="429"/>
        <end position="506"/>
    </location>
</feature>
<comment type="caution">
    <text evidence="15">The sequence shown here is derived from an EMBL/GenBank/DDBJ whole genome shotgun (WGS) entry which is preliminary data.</text>
</comment>
<comment type="similarity">
    <text evidence="3 12">Belongs to the FAD-dependent oxidoreductase 2 family. NadB subfamily.</text>
</comment>
<dbReference type="GO" id="GO:0009435">
    <property type="term" value="P:NAD+ biosynthetic process"/>
    <property type="evidence" value="ECO:0007669"/>
    <property type="project" value="UniProtKB-UniPathway"/>
</dbReference>
<dbReference type="SUPFAM" id="SSF51905">
    <property type="entry name" value="FAD/NAD(P)-binding domain"/>
    <property type="match status" value="1"/>
</dbReference>
<dbReference type="InterPro" id="IPR027477">
    <property type="entry name" value="Succ_DH/fumarate_Rdtase_cat_sf"/>
</dbReference>
<dbReference type="Pfam" id="PF02910">
    <property type="entry name" value="Succ_DH_flav_C"/>
    <property type="match status" value="1"/>
</dbReference>
<evidence type="ECO:0000313" key="15">
    <source>
        <dbReference type="EMBL" id="THV56997.1"/>
    </source>
</evidence>
<dbReference type="OrthoDB" id="9806724at2"/>
<dbReference type="Gene3D" id="3.50.50.60">
    <property type="entry name" value="FAD/NAD(P)-binding domain"/>
    <property type="match status" value="1"/>
</dbReference>
<comment type="subcellular location">
    <subcellularLocation>
        <location evidence="12">Cytoplasm</location>
    </subcellularLocation>
</comment>
<dbReference type="FunFam" id="3.90.700.10:FF:000002">
    <property type="entry name" value="L-aspartate oxidase"/>
    <property type="match status" value="1"/>
</dbReference>
<dbReference type="PANTHER" id="PTHR42716:SF2">
    <property type="entry name" value="L-ASPARTATE OXIDASE, CHLOROPLASTIC"/>
    <property type="match status" value="1"/>
</dbReference>
<keyword evidence="16" id="KW-1185">Reference proteome</keyword>
<organism evidence="15 16">
    <name type="scientific">Flagellimonas alvinocaridis</name>
    <dbReference type="NCBI Taxonomy" id="2530200"/>
    <lineage>
        <taxon>Bacteria</taxon>
        <taxon>Pseudomonadati</taxon>
        <taxon>Bacteroidota</taxon>
        <taxon>Flavobacteriia</taxon>
        <taxon>Flavobacteriales</taxon>
        <taxon>Flavobacteriaceae</taxon>
        <taxon>Flagellimonas</taxon>
    </lineage>
</organism>
<dbReference type="GO" id="GO:0005737">
    <property type="term" value="C:cytoplasm"/>
    <property type="evidence" value="ECO:0007669"/>
    <property type="project" value="UniProtKB-SubCell"/>
</dbReference>
<dbReference type="EC" id="1.4.3.16" evidence="4 10"/>
<dbReference type="NCBIfam" id="TIGR00551">
    <property type="entry name" value="nadB"/>
    <property type="match status" value="1"/>
</dbReference>
<dbReference type="SUPFAM" id="SSF46977">
    <property type="entry name" value="Succinate dehydrogenase/fumarate reductase flavoprotein C-terminal domain"/>
    <property type="match status" value="1"/>
</dbReference>
<feature type="active site" description="Proton acceptor" evidence="11">
    <location>
        <position position="279"/>
    </location>
</feature>
<dbReference type="PIRSF" id="PIRSF000171">
    <property type="entry name" value="SDHA_APRA_LASPO"/>
    <property type="match status" value="1"/>
</dbReference>
<evidence type="ECO:0000256" key="2">
    <source>
        <dbReference type="ARBA" id="ARBA00004950"/>
    </source>
</evidence>
<dbReference type="AlphaFoldDB" id="A0A4S8RFH2"/>
<dbReference type="PANTHER" id="PTHR42716">
    <property type="entry name" value="L-ASPARTATE OXIDASE"/>
    <property type="match status" value="1"/>
</dbReference>
<dbReference type="PRINTS" id="PR00368">
    <property type="entry name" value="FADPNR"/>
</dbReference>
<evidence type="ECO:0000256" key="10">
    <source>
        <dbReference type="NCBIfam" id="TIGR00551"/>
    </source>
</evidence>
<keyword evidence="7 12" id="KW-0274">FAD</keyword>
<name>A0A4S8RFH2_9FLAO</name>
<feature type="domain" description="FAD-dependent oxidoreductase 2 FAD-binding" evidence="13">
    <location>
        <begin position="5"/>
        <end position="381"/>
    </location>
</feature>
<evidence type="ECO:0000256" key="8">
    <source>
        <dbReference type="ARBA" id="ARBA00023002"/>
    </source>
</evidence>
<dbReference type="EMBL" id="SNTZ01000018">
    <property type="protein sequence ID" value="THV56997.1"/>
    <property type="molecule type" value="Genomic_DNA"/>
</dbReference>
<accession>A0A4S8RFH2</accession>
<evidence type="ECO:0000256" key="7">
    <source>
        <dbReference type="ARBA" id="ARBA00022827"/>
    </source>
</evidence>
<evidence type="ECO:0000313" key="16">
    <source>
        <dbReference type="Proteomes" id="UP000310406"/>
    </source>
</evidence>
<comment type="pathway">
    <text evidence="2 12">Cofactor biosynthesis; NAD(+) biosynthesis; iminoaspartate from L-aspartate (oxidase route): step 1/1.</text>
</comment>
<evidence type="ECO:0000256" key="11">
    <source>
        <dbReference type="PIRSR" id="PIRSR000171-1"/>
    </source>
</evidence>
<comment type="cofactor">
    <cofactor evidence="1 12">
        <name>FAD</name>
        <dbReference type="ChEBI" id="CHEBI:57692"/>
    </cofactor>
</comment>
<dbReference type="GO" id="GO:0008734">
    <property type="term" value="F:L-aspartate oxidase activity"/>
    <property type="evidence" value="ECO:0007669"/>
    <property type="project" value="UniProtKB-UniRule"/>
</dbReference>
<evidence type="ECO:0000256" key="6">
    <source>
        <dbReference type="ARBA" id="ARBA00022642"/>
    </source>
</evidence>
<dbReference type="Gene3D" id="3.90.700.10">
    <property type="entry name" value="Succinate dehydrogenase/fumarate reductase flavoprotein, catalytic domain"/>
    <property type="match status" value="1"/>
</dbReference>
<evidence type="ECO:0000256" key="3">
    <source>
        <dbReference type="ARBA" id="ARBA00008562"/>
    </source>
</evidence>
<evidence type="ECO:0000256" key="12">
    <source>
        <dbReference type="RuleBase" id="RU362049"/>
    </source>
</evidence>
<sequence>MVPVDYLIIGSGIAGLSFAIKMAQRFPDRKVLIATKADARECNTKYAQGGVATVTDLDKDSFKKHIDDTLAAGDGICDPKIVEMVVHQGPERIRELIEWGVRFDSDPAGNPHLGMEGGHSVQRILHHKDATGSEIEHILLNRLHSLPNIVLWRHHFALDLIMEKSTCLGAYLYDQLTKTIEVIGARATFLATGGIGRIYGHTTNPKIATGDGIAMAHRAGALVQDMEFVQFHPTALYNPTKGQSFLISEAVRGFGAHLINTKGHRFLLDHDQRGELAPRDVVSRSIAFELKASGQTHVYLDCTHLDTDALKSHFPTIYGKCLEHHIPIDRDWIPVVPTAHYLCGGITVDAYGKTSIKNLFACGECSRTGLHGANRLASNSLLEALVFAHNTHSYLSSRPLEPAPKKIPTRENKFSFLPIEPDLIKPYVQDLQDLMHNKVGVVRNTIGLKEAVLQLEALQDKVNRLLSTSVVNPSLHELANMIVVAQLIVSQSLQRKENKGGYYNEDQIRT</sequence>
<keyword evidence="8 12" id="KW-0560">Oxidoreductase</keyword>
<comment type="catalytic activity">
    <reaction evidence="9">
        <text>L-aspartate + O2 = iminosuccinate + H2O2</text>
        <dbReference type="Rhea" id="RHEA:25876"/>
        <dbReference type="ChEBI" id="CHEBI:15379"/>
        <dbReference type="ChEBI" id="CHEBI:16240"/>
        <dbReference type="ChEBI" id="CHEBI:29991"/>
        <dbReference type="ChEBI" id="CHEBI:77875"/>
        <dbReference type="EC" id="1.4.3.16"/>
    </reaction>
    <physiologicalReaction direction="left-to-right" evidence="9">
        <dbReference type="Rhea" id="RHEA:25877"/>
    </physiologicalReaction>
</comment>
<dbReference type="InterPro" id="IPR036188">
    <property type="entry name" value="FAD/NAD-bd_sf"/>
</dbReference>
<dbReference type="InterPro" id="IPR015939">
    <property type="entry name" value="Fum_Rdtase/Succ_DH_flav-like_C"/>
</dbReference>
<proteinExistence type="inferred from homology"/>
<keyword evidence="6 12" id="KW-0662">Pyridine nucleotide biosynthesis</keyword>
<evidence type="ECO:0000259" key="13">
    <source>
        <dbReference type="Pfam" id="PF00890"/>
    </source>
</evidence>
<protein>
    <recommendedName>
        <fullName evidence="4 10">L-aspartate oxidase</fullName>
        <ecNumber evidence="4 10">1.4.3.16</ecNumber>
    </recommendedName>
</protein>
<reference evidence="15 16" key="1">
    <citation type="submission" date="2019-03" db="EMBL/GenBank/DDBJ databases">
        <title>Muricauda SCR12 sp.nov, a marine bacterium isolated from Pacific Ocean:the Okinawa trough.</title>
        <authorList>
            <person name="Liu L."/>
        </authorList>
    </citation>
    <scope>NUCLEOTIDE SEQUENCE [LARGE SCALE GENOMIC DNA]</scope>
    <source>
        <strain evidence="15 16">SCR12</strain>
    </source>
</reference>
<dbReference type="InterPro" id="IPR003953">
    <property type="entry name" value="FAD-dep_OxRdtase_2_FAD-bd"/>
</dbReference>
<dbReference type="SUPFAM" id="SSF56425">
    <property type="entry name" value="Succinate dehydrogenase/fumarate reductase flavoprotein, catalytic domain"/>
    <property type="match status" value="1"/>
</dbReference>
<evidence type="ECO:0000259" key="14">
    <source>
        <dbReference type="Pfam" id="PF02910"/>
    </source>
</evidence>
<dbReference type="Gene3D" id="1.20.58.100">
    <property type="entry name" value="Fumarate reductase/succinate dehydrogenase flavoprotein-like, C-terminal domain"/>
    <property type="match status" value="1"/>
</dbReference>
<evidence type="ECO:0000256" key="9">
    <source>
        <dbReference type="ARBA" id="ARBA00048305"/>
    </source>
</evidence>
<gene>
    <name evidence="15" type="primary">nadB</name>
    <name evidence="15" type="ORF">EZV76_16255</name>
</gene>
<dbReference type="UniPathway" id="UPA00253">
    <property type="reaction ID" value="UER00326"/>
</dbReference>
<evidence type="ECO:0000256" key="4">
    <source>
        <dbReference type="ARBA" id="ARBA00012173"/>
    </source>
</evidence>
<keyword evidence="5 12" id="KW-0285">Flavoprotein</keyword>
<evidence type="ECO:0000256" key="1">
    <source>
        <dbReference type="ARBA" id="ARBA00001974"/>
    </source>
</evidence>
<dbReference type="RefSeq" id="WP_136567591.1">
    <property type="nucleotide sequence ID" value="NZ_SNTZ01000018.1"/>
</dbReference>